<gene>
    <name evidence="1" type="ORF">TDIB3V08_LOCUS2809</name>
</gene>
<name>A0A7R8VFK8_TIMDO</name>
<sequence>MHPHLRGGRMENPVVKAHPLDPIICQQGVSPALIQLRRTQAATVNINRTSVSRGLWGRLLFISNESLSECFVIRRYLFNATDGSVNKTQGDALLASPSPAHALNTFHVQPATHHLDPASHLFLRVYLSGDWVLVGVAGDIHSSDLGGWNTLESWAVLVPDLPASSLAQNISSLVIVGRIFNIEGGLMDIFHSGGLRSTLWLNDWVEGGGTCAEDKKRYRLSHGVKNTSARSRKSCRYTSPMASLVLIDSSQLTSDSQHLGGVSGSRQNALVADVDRPLPPVSGGVGGGCQESESLHDAADLQSVHTDAHMRLVLSAGNLVDVGDKKRCFQYASATRFVECEESFVYYPSNDYIATGNEKLRKASGNFSSSSSSSSSSSFLLLQLIVQLLPRGRADQAAKSVAQAQDK</sequence>
<dbReference type="AlphaFoldDB" id="A0A7R8VFK8"/>
<dbReference type="EMBL" id="OA565171">
    <property type="protein sequence ID" value="CAD7196460.1"/>
    <property type="molecule type" value="Genomic_DNA"/>
</dbReference>
<evidence type="ECO:0000313" key="1">
    <source>
        <dbReference type="EMBL" id="CAD7196460.1"/>
    </source>
</evidence>
<reference evidence="1" key="1">
    <citation type="submission" date="2020-11" db="EMBL/GenBank/DDBJ databases">
        <authorList>
            <person name="Tran Van P."/>
        </authorList>
    </citation>
    <scope>NUCLEOTIDE SEQUENCE</scope>
</reference>
<proteinExistence type="predicted"/>
<organism evidence="1">
    <name type="scientific">Timema douglasi</name>
    <name type="common">Walking stick</name>
    <dbReference type="NCBI Taxonomy" id="61478"/>
    <lineage>
        <taxon>Eukaryota</taxon>
        <taxon>Metazoa</taxon>
        <taxon>Ecdysozoa</taxon>
        <taxon>Arthropoda</taxon>
        <taxon>Hexapoda</taxon>
        <taxon>Insecta</taxon>
        <taxon>Pterygota</taxon>
        <taxon>Neoptera</taxon>
        <taxon>Polyneoptera</taxon>
        <taxon>Phasmatodea</taxon>
        <taxon>Timematodea</taxon>
        <taxon>Timematoidea</taxon>
        <taxon>Timematidae</taxon>
        <taxon>Timema</taxon>
    </lineage>
</organism>
<accession>A0A7R8VFK8</accession>
<protein>
    <submittedName>
        <fullName evidence="1">Uncharacterized protein</fullName>
    </submittedName>
</protein>